<comment type="caution">
    <text evidence="2">The sequence shown here is derived from an EMBL/GenBank/DDBJ whole genome shotgun (WGS) entry which is preliminary data.</text>
</comment>
<dbReference type="Proteomes" id="UP000289200">
    <property type="component" value="Unassembled WGS sequence"/>
</dbReference>
<evidence type="ECO:0000313" key="1">
    <source>
        <dbReference type="EMBL" id="MTW18549.1"/>
    </source>
</evidence>
<reference evidence="1 4" key="3">
    <citation type="submission" date="2019-11" db="EMBL/GenBank/DDBJ databases">
        <title>Whole-genome sequence of Rhodoplanes serenus DSM 18633, type strain.</title>
        <authorList>
            <person name="Kyndt J.A."/>
            <person name="Meyer T.E."/>
        </authorList>
    </citation>
    <scope>NUCLEOTIDE SEQUENCE [LARGE SCALE GENOMIC DNA]</scope>
    <source>
        <strain evidence="1 4">DSM 18633</strain>
    </source>
</reference>
<accession>A0A3S4BUC5</accession>
<dbReference type="EMBL" id="WNKV01000018">
    <property type="protein sequence ID" value="MTW18549.1"/>
    <property type="molecule type" value="Genomic_DNA"/>
</dbReference>
<evidence type="ECO:0000313" key="4">
    <source>
        <dbReference type="Proteomes" id="UP000438991"/>
    </source>
</evidence>
<name>A0A3S4BUC5_9BRAD</name>
<dbReference type="OrthoDB" id="7961140at2"/>
<evidence type="ECO:0000313" key="3">
    <source>
        <dbReference type="Proteomes" id="UP000289200"/>
    </source>
</evidence>
<dbReference type="RefSeq" id="WP_129607816.1">
    <property type="nucleotide sequence ID" value="NZ_UWOC01000044.1"/>
</dbReference>
<sequence length="74" mass="8267">MRLFMFESETTRDLKAFAGDSVGSKLPARLGPWQATGVVRPDRAPPHRLSRVAIEKAIAAQGFQLWRMKTPESV</sequence>
<dbReference type="Proteomes" id="UP000438991">
    <property type="component" value="Unassembled WGS sequence"/>
</dbReference>
<keyword evidence="3" id="KW-1185">Reference proteome</keyword>
<gene>
    <name evidence="1" type="ORF">GJ689_20315</name>
    <name evidence="2" type="ORF">RHODGE_RHODGE_00744</name>
</gene>
<evidence type="ECO:0000313" key="2">
    <source>
        <dbReference type="EMBL" id="VCU07500.1"/>
    </source>
</evidence>
<organism evidence="2 3">
    <name type="scientific">Rhodoplanes serenus</name>
    <dbReference type="NCBI Taxonomy" id="200615"/>
    <lineage>
        <taxon>Bacteria</taxon>
        <taxon>Pseudomonadati</taxon>
        <taxon>Pseudomonadota</taxon>
        <taxon>Alphaproteobacteria</taxon>
        <taxon>Hyphomicrobiales</taxon>
        <taxon>Nitrobacteraceae</taxon>
        <taxon>Rhodoplanes</taxon>
    </lineage>
</organism>
<proteinExistence type="predicted"/>
<dbReference type="EMBL" id="UWOC01000044">
    <property type="protein sequence ID" value="VCU07500.1"/>
    <property type="molecule type" value="Genomic_DNA"/>
</dbReference>
<protein>
    <submittedName>
        <fullName evidence="2">Uncharacterized protein</fullName>
    </submittedName>
</protein>
<reference evidence="2" key="1">
    <citation type="submission" date="2018-10" db="EMBL/GenBank/DDBJ databases">
        <authorList>
            <person name="Peiro R."/>
            <person name="Begona"/>
            <person name="Cbmso G."/>
            <person name="Lopez M."/>
            <person name="Gonzalez S."/>
            <person name="Sacristan E."/>
            <person name="Castillo E."/>
        </authorList>
    </citation>
    <scope>NUCLEOTIDE SEQUENCE</scope>
    <source>
        <strain evidence="2">Rhod_genome</strain>
    </source>
</reference>
<dbReference type="AlphaFoldDB" id="A0A3S4BUC5"/>
<reference evidence="3" key="2">
    <citation type="submission" date="2018-10" db="EMBL/GenBank/DDBJ databases">
        <authorList>
            <person name="Peiro R."/>
            <person name="Begona"/>
            <person name="Cbmso G."/>
            <person name="Lopez M."/>
            <person name="Gonzalez S."/>
            <person name="Sacristan E."/>
            <person name="Castillo E."/>
        </authorList>
    </citation>
    <scope>NUCLEOTIDE SEQUENCE [LARGE SCALE GENOMIC DNA]</scope>
</reference>